<name>A0A0H3ZK62_9VIBR</name>
<reference evidence="1" key="1">
    <citation type="journal article" date="2015" name="MBio">
        <title>Eco-Evolutionary Dynamics of Episomes among Ecologically Cohesive Bacterial Populations.</title>
        <authorList>
            <person name="Xue H."/>
            <person name="Cordero O.X."/>
            <person name="Camas F.M."/>
            <person name="Trimble W."/>
            <person name="Meyer F."/>
            <person name="Guglielmini J."/>
            <person name="Rocha E.P."/>
            <person name="Polz M.F."/>
        </authorList>
    </citation>
    <scope>NUCLEOTIDE SEQUENCE</scope>
    <source>
        <strain evidence="1">FF_112</strain>
    </source>
</reference>
<accession>A0A0H3ZK62</accession>
<evidence type="ECO:0000313" key="1">
    <source>
        <dbReference type="EMBL" id="AKN36310.1"/>
    </source>
</evidence>
<proteinExistence type="predicted"/>
<sequence>MSITFMEPLGCPYLKQGSSLQGREAFIYPCREGSDLGGSTACDPHQMMRVERKTGT</sequence>
<protein>
    <submittedName>
        <fullName evidence="1">Uncharacterized protein</fullName>
    </submittedName>
</protein>
<organism evidence="1">
    <name type="scientific">Vibrio tasmaniensis</name>
    <dbReference type="NCBI Taxonomy" id="212663"/>
    <lineage>
        <taxon>Bacteria</taxon>
        <taxon>Pseudomonadati</taxon>
        <taxon>Pseudomonadota</taxon>
        <taxon>Gammaproteobacteria</taxon>
        <taxon>Vibrionales</taxon>
        <taxon>Vibrionaceae</taxon>
        <taxon>Vibrio</taxon>
    </lineage>
</organism>
<dbReference type="AlphaFoldDB" id="A0A0H3ZK62"/>
<dbReference type="EMBL" id="KP795485">
    <property type="protein sequence ID" value="AKN36310.1"/>
    <property type="molecule type" value="Genomic_DNA"/>
</dbReference>